<dbReference type="EMBL" id="JAQQWL010000007">
    <property type="protein sequence ID" value="KAK8064719.1"/>
    <property type="molecule type" value="Genomic_DNA"/>
</dbReference>
<dbReference type="InterPro" id="IPR036236">
    <property type="entry name" value="Znf_C2H2_sf"/>
</dbReference>
<dbReference type="PROSITE" id="PS50157">
    <property type="entry name" value="ZINC_FINGER_C2H2_2"/>
    <property type="match status" value="2"/>
</dbReference>
<dbReference type="PANTHER" id="PTHR14003:SF19">
    <property type="entry name" value="YY2 TRANSCRIPTION FACTOR"/>
    <property type="match status" value="1"/>
</dbReference>
<keyword evidence="3 6" id="KW-0863">Zinc-finger</keyword>
<feature type="compositionally biased region" description="Polar residues" evidence="7">
    <location>
        <begin position="472"/>
        <end position="482"/>
    </location>
</feature>
<feature type="compositionally biased region" description="Basic and acidic residues" evidence="7">
    <location>
        <begin position="393"/>
        <end position="409"/>
    </location>
</feature>
<keyword evidence="8" id="KW-1133">Transmembrane helix</keyword>
<keyword evidence="4" id="KW-0862">Zinc</keyword>
<feature type="region of interest" description="Disordered" evidence="7">
    <location>
        <begin position="65"/>
        <end position="148"/>
    </location>
</feature>
<feature type="region of interest" description="Disordered" evidence="7">
    <location>
        <begin position="204"/>
        <end position="250"/>
    </location>
</feature>
<feature type="domain" description="C2H2-type" evidence="9">
    <location>
        <begin position="576"/>
        <end position="606"/>
    </location>
</feature>
<protein>
    <recommendedName>
        <fullName evidence="5">C2H2 type master regulator of conidiophore development brlA</fullName>
    </recommendedName>
</protein>
<sequence length="653" mass="71286">MAPTLSLGAAIAPRSDLSNGAIAGAVVGSVVGGTLIFLVLLFFYFRYKRRRLQAAADADLNTYKPPIHRRVSFPGQASGPGQTDASQAEQGSSTTNGRVEPGAPGLSTGGNFHPSPITTTKGNNFARGTDNYYTQSPQPFQQGFGQDPAPGGAANAYYANYPIGEPSAAASYYNMEIAMESDPNLPPMAPPSRQMTELYQEQLKQARDLRKKERQSSKGSVMSRVINSMRRKHSSKSSSLASPVEGSPLSRQADVPFFSVEGAEGSAMFAEPQSMGNEPGSDSHRAKKTKHDDSYSSAGHPRLDSLNTALKTEPPPDPSLPSSAYHRTDAPAESYHDTSRFSKERLQSPDIPEPMEGAPYDDANNQGLRPSHSPTMPPDSFIAPIDIFQPSNDAEKAAHTHAELERYEKSSSPTYMGGSSSPPNITEAHTNGGPVEDEDEEIDDYSEDDDDTQMQLDHTAYLGGNPTYAGENGQNFTNNPSRVTPDHRLTPSADYSTPGQSSSNPSAGVTPDTRITASPSSTENIFIKQETSTSPESYGAVPSPQTPHSYTCDECNRAFDQLHKLNHHKRYHDRKHECPYPNCDKRFGTKTHLDRHINDKHEKKKGFHCPEVGCPYFKGGKAFPRKDNWRRHMQNKHNITPVVDPEAMDQTQG</sequence>
<feature type="compositionally biased region" description="Polar residues" evidence="7">
    <location>
        <begin position="363"/>
        <end position="374"/>
    </location>
</feature>
<feature type="compositionally biased region" description="Low complexity" evidence="7">
    <location>
        <begin position="410"/>
        <end position="423"/>
    </location>
</feature>
<evidence type="ECO:0000313" key="11">
    <source>
        <dbReference type="Proteomes" id="UP001480595"/>
    </source>
</evidence>
<gene>
    <name evidence="10" type="ORF">PG994_007357</name>
</gene>
<evidence type="ECO:0000256" key="2">
    <source>
        <dbReference type="ARBA" id="ARBA00022737"/>
    </source>
</evidence>
<evidence type="ECO:0000256" key="1">
    <source>
        <dbReference type="ARBA" id="ARBA00022723"/>
    </source>
</evidence>
<dbReference type="InterPro" id="IPR013087">
    <property type="entry name" value="Znf_C2H2_type"/>
</dbReference>
<keyword evidence="2" id="KW-0677">Repeat</keyword>
<feature type="compositionally biased region" description="Polar residues" evidence="7">
    <location>
        <begin position="79"/>
        <end position="97"/>
    </location>
</feature>
<reference evidence="10 11" key="1">
    <citation type="submission" date="2023-01" db="EMBL/GenBank/DDBJ databases">
        <title>Analysis of 21 Apiospora genomes using comparative genomics revels a genus with tremendous synthesis potential of carbohydrate active enzymes and secondary metabolites.</title>
        <authorList>
            <person name="Sorensen T."/>
        </authorList>
    </citation>
    <scope>NUCLEOTIDE SEQUENCE [LARGE SCALE GENOMIC DNA]</scope>
    <source>
        <strain evidence="10 11">CBS 135458</strain>
    </source>
</reference>
<dbReference type="SMART" id="SM00355">
    <property type="entry name" value="ZnF_C2H2"/>
    <property type="match status" value="3"/>
</dbReference>
<keyword evidence="11" id="KW-1185">Reference proteome</keyword>
<feature type="compositionally biased region" description="Basic and acidic residues" evidence="7">
    <location>
        <begin position="204"/>
        <end position="216"/>
    </location>
</feature>
<keyword evidence="8" id="KW-0472">Membrane</keyword>
<comment type="caution">
    <text evidence="10">The sequence shown here is derived from an EMBL/GenBank/DDBJ whole genome shotgun (WGS) entry which is preliminary data.</text>
</comment>
<accession>A0ABR1V0K6</accession>
<feature type="region of interest" description="Disordered" evidence="7">
    <location>
        <begin position="270"/>
        <end position="523"/>
    </location>
</feature>
<dbReference type="Pfam" id="PF00096">
    <property type="entry name" value="zf-C2H2"/>
    <property type="match status" value="2"/>
</dbReference>
<evidence type="ECO:0000256" key="8">
    <source>
        <dbReference type="SAM" id="Phobius"/>
    </source>
</evidence>
<dbReference type="Gene3D" id="3.30.160.60">
    <property type="entry name" value="Classic Zinc Finger"/>
    <property type="match status" value="2"/>
</dbReference>
<dbReference type="PANTHER" id="PTHR14003">
    <property type="entry name" value="TRANSCRIPTIONAL REPRESSOR PROTEIN YY"/>
    <property type="match status" value="1"/>
</dbReference>
<dbReference type="GeneID" id="92091829"/>
<organism evidence="10 11">
    <name type="scientific">Apiospora phragmitis</name>
    <dbReference type="NCBI Taxonomy" id="2905665"/>
    <lineage>
        <taxon>Eukaryota</taxon>
        <taxon>Fungi</taxon>
        <taxon>Dikarya</taxon>
        <taxon>Ascomycota</taxon>
        <taxon>Pezizomycotina</taxon>
        <taxon>Sordariomycetes</taxon>
        <taxon>Xylariomycetidae</taxon>
        <taxon>Amphisphaeriales</taxon>
        <taxon>Apiosporaceae</taxon>
        <taxon>Apiospora</taxon>
    </lineage>
</organism>
<feature type="transmembrane region" description="Helical" evidence="8">
    <location>
        <begin position="20"/>
        <end position="45"/>
    </location>
</feature>
<name>A0ABR1V0K6_9PEZI</name>
<evidence type="ECO:0000313" key="10">
    <source>
        <dbReference type="EMBL" id="KAK8064719.1"/>
    </source>
</evidence>
<feature type="domain" description="C2H2-type" evidence="9">
    <location>
        <begin position="550"/>
        <end position="577"/>
    </location>
</feature>
<feature type="compositionally biased region" description="Acidic residues" evidence="7">
    <location>
        <begin position="435"/>
        <end position="452"/>
    </location>
</feature>
<keyword evidence="1" id="KW-0479">Metal-binding</keyword>
<evidence type="ECO:0000259" key="9">
    <source>
        <dbReference type="PROSITE" id="PS50157"/>
    </source>
</evidence>
<evidence type="ECO:0000256" key="4">
    <source>
        <dbReference type="ARBA" id="ARBA00022833"/>
    </source>
</evidence>
<evidence type="ECO:0000256" key="3">
    <source>
        <dbReference type="ARBA" id="ARBA00022771"/>
    </source>
</evidence>
<evidence type="ECO:0000256" key="5">
    <source>
        <dbReference type="ARBA" id="ARBA00044085"/>
    </source>
</evidence>
<dbReference type="PROSITE" id="PS00028">
    <property type="entry name" value="ZINC_FINGER_C2H2_1"/>
    <property type="match status" value="2"/>
</dbReference>
<dbReference type="SUPFAM" id="SSF57667">
    <property type="entry name" value="beta-beta-alpha zinc fingers"/>
    <property type="match status" value="1"/>
</dbReference>
<evidence type="ECO:0000256" key="6">
    <source>
        <dbReference type="PROSITE-ProRule" id="PRU00042"/>
    </source>
</evidence>
<dbReference type="Proteomes" id="UP001480595">
    <property type="component" value="Unassembled WGS sequence"/>
</dbReference>
<feature type="compositionally biased region" description="Low complexity" evidence="7">
    <location>
        <begin position="137"/>
        <end position="148"/>
    </location>
</feature>
<dbReference type="RefSeq" id="XP_066715708.1">
    <property type="nucleotide sequence ID" value="XM_066858766.1"/>
</dbReference>
<proteinExistence type="predicted"/>
<feature type="compositionally biased region" description="Basic and acidic residues" evidence="7">
    <location>
        <begin position="326"/>
        <end position="347"/>
    </location>
</feature>
<evidence type="ECO:0000256" key="7">
    <source>
        <dbReference type="SAM" id="MobiDB-lite"/>
    </source>
</evidence>
<keyword evidence="8" id="KW-0812">Transmembrane</keyword>
<feature type="compositionally biased region" description="Polar residues" evidence="7">
    <location>
        <begin position="493"/>
        <end position="523"/>
    </location>
</feature>